<gene>
    <name evidence="1" type="ORF">GCM10008023_31400</name>
</gene>
<keyword evidence="2" id="KW-1185">Reference proteome</keyword>
<proteinExistence type="predicted"/>
<dbReference type="SUPFAM" id="SSF46785">
    <property type="entry name" value="Winged helix' DNA-binding domain"/>
    <property type="match status" value="1"/>
</dbReference>
<dbReference type="InterPro" id="IPR036388">
    <property type="entry name" value="WH-like_DNA-bd_sf"/>
</dbReference>
<sequence length="320" mass="34418">MMAITQSTNWSARGASGGGVLIIADQDAVRNAEDAVAAAQGRLLARVGWADALDRFEQQGAVGIVLAEAAGVDDAVLAHVLPVLDGIARRDTTRIVATIEPRQIDLVAGALTGAGVDLLCGPTLADRVVALCLAASGHGERAYDVVRESEATRLRRLHEEVARIAETLARLTRDDSAPHADPGFAHSVEEPTLSYRTQSIDAPPVEIAAREIRKAIRARRLRDQHFGAGLFEDPAWDMLLDLFAAELERAQVSVSSLCIAAAVAPTTALRWIARMTEAGLFERRPDPFDRRRAFMGLSRRASMGMRHYFAALRAAGMALG</sequence>
<evidence type="ECO:0000313" key="2">
    <source>
        <dbReference type="Proteomes" id="UP000652430"/>
    </source>
</evidence>
<protein>
    <recommendedName>
        <fullName evidence="3">MarR family transcriptional regulator</fullName>
    </recommendedName>
</protein>
<dbReference type="RefSeq" id="WP_229839445.1">
    <property type="nucleotide sequence ID" value="NZ_BNAQ01000005.1"/>
</dbReference>
<evidence type="ECO:0000313" key="1">
    <source>
        <dbReference type="EMBL" id="GHH21962.1"/>
    </source>
</evidence>
<evidence type="ECO:0008006" key="3">
    <source>
        <dbReference type="Google" id="ProtNLM"/>
    </source>
</evidence>
<organism evidence="1 2">
    <name type="scientific">Sphingomonas glacialis</name>
    <dbReference type="NCBI Taxonomy" id="658225"/>
    <lineage>
        <taxon>Bacteria</taxon>
        <taxon>Pseudomonadati</taxon>
        <taxon>Pseudomonadota</taxon>
        <taxon>Alphaproteobacteria</taxon>
        <taxon>Sphingomonadales</taxon>
        <taxon>Sphingomonadaceae</taxon>
        <taxon>Sphingomonas</taxon>
    </lineage>
</organism>
<reference evidence="2" key="1">
    <citation type="journal article" date="2019" name="Int. J. Syst. Evol. Microbiol.">
        <title>The Global Catalogue of Microorganisms (GCM) 10K type strain sequencing project: providing services to taxonomists for standard genome sequencing and annotation.</title>
        <authorList>
            <consortium name="The Broad Institute Genomics Platform"/>
            <consortium name="The Broad Institute Genome Sequencing Center for Infectious Disease"/>
            <person name="Wu L."/>
            <person name="Ma J."/>
        </authorList>
    </citation>
    <scope>NUCLEOTIDE SEQUENCE [LARGE SCALE GENOMIC DNA]</scope>
    <source>
        <strain evidence="2">CGMCC 1.8957</strain>
    </source>
</reference>
<dbReference type="EMBL" id="BNAQ01000005">
    <property type="protein sequence ID" value="GHH21962.1"/>
    <property type="molecule type" value="Genomic_DNA"/>
</dbReference>
<name>A0ABQ3LSG2_9SPHN</name>
<dbReference type="Proteomes" id="UP000652430">
    <property type="component" value="Unassembled WGS sequence"/>
</dbReference>
<accession>A0ABQ3LSG2</accession>
<comment type="caution">
    <text evidence="1">The sequence shown here is derived from an EMBL/GenBank/DDBJ whole genome shotgun (WGS) entry which is preliminary data.</text>
</comment>
<dbReference type="InterPro" id="IPR036390">
    <property type="entry name" value="WH_DNA-bd_sf"/>
</dbReference>
<dbReference type="Gene3D" id="1.10.10.10">
    <property type="entry name" value="Winged helix-like DNA-binding domain superfamily/Winged helix DNA-binding domain"/>
    <property type="match status" value="1"/>
</dbReference>